<dbReference type="EMBL" id="AHOR02000026">
    <property type="protein sequence ID" value="EMF82237.1"/>
    <property type="molecule type" value="Genomic_DNA"/>
</dbReference>
<feature type="transmembrane region" description="Helical" evidence="2">
    <location>
        <begin position="57"/>
        <end position="75"/>
    </location>
</feature>
<protein>
    <submittedName>
        <fullName evidence="4">Helix-turn-helix domain of resolvase</fullName>
    </submittedName>
</protein>
<comment type="caution">
    <text evidence="4">The sequence shown here is derived from an EMBL/GenBank/DDBJ whole genome shotgun (WGS) entry which is preliminary data.</text>
</comment>
<dbReference type="GO" id="GO:0000150">
    <property type="term" value="F:DNA strand exchange activity"/>
    <property type="evidence" value="ECO:0007669"/>
    <property type="project" value="InterPro"/>
</dbReference>
<reference evidence="4 5" key="1">
    <citation type="submission" date="2013-01" db="EMBL/GenBank/DDBJ databases">
        <authorList>
            <person name="Harkins D.M."/>
            <person name="Durkin A.S."/>
            <person name="Brinkac L.M."/>
            <person name="Haft D.H."/>
            <person name="Selengut J.D."/>
            <person name="Sanka R."/>
            <person name="DePew J."/>
            <person name="Purushe J."/>
            <person name="Tulsiani S.M."/>
            <person name="Graham G.C."/>
            <person name="Burns M.-A."/>
            <person name="Dohnt M.F."/>
            <person name="Smythe L.D."/>
            <person name="McKay D.B."/>
            <person name="Craig S.B."/>
            <person name="Vinetz J.M."/>
            <person name="Sutton G.G."/>
            <person name="Nierman W.C."/>
            <person name="Fouts D.E."/>
        </authorList>
    </citation>
    <scope>NUCLEOTIDE SEQUENCE [LARGE SCALE GENOMIC DNA]</scope>
    <source>
        <strain evidence="4 5">LT2116</strain>
    </source>
</reference>
<organism evidence="4 5">
    <name type="scientific">Leptospira weilii serovar Topaz str. LT2116</name>
    <dbReference type="NCBI Taxonomy" id="1088540"/>
    <lineage>
        <taxon>Bacteria</taxon>
        <taxon>Pseudomonadati</taxon>
        <taxon>Spirochaetota</taxon>
        <taxon>Spirochaetia</taxon>
        <taxon>Leptospirales</taxon>
        <taxon>Leptospiraceae</taxon>
        <taxon>Leptospira</taxon>
    </lineage>
</organism>
<dbReference type="AlphaFoldDB" id="M3FPG9"/>
<feature type="transmembrane region" description="Helical" evidence="2">
    <location>
        <begin position="147"/>
        <end position="169"/>
    </location>
</feature>
<name>M3FPG9_9LEPT</name>
<evidence type="ECO:0000313" key="4">
    <source>
        <dbReference type="EMBL" id="EMF82237.1"/>
    </source>
</evidence>
<feature type="domain" description="Resolvase HTH" evidence="3">
    <location>
        <begin position="289"/>
        <end position="324"/>
    </location>
</feature>
<evidence type="ECO:0000256" key="2">
    <source>
        <dbReference type="SAM" id="Phobius"/>
    </source>
</evidence>
<sequence>MKKWLPHGVVLVLLSLAEGSRLFEFYQTLSGNMLAGIASAAITVGIVFYLAFYGYRWASIGATILCIALSFASFVDPLLDEFAREEKSHPAQELLKYPTYNPRAYWNGGKETYVEAFKLETELVKKENERIMAENAKIQTKKELSLYFWHLLLGAVVLAVCVPILNFLVSHKIAEVGSSPFKLDQGFLKDRTVVQGSLSFDPDSVDSLASLIHSRGSRLFATGAKESPKKTVSHETVAQGDIESSDNEKTRDSLQNGDKATVASHTCIRNEDKDDNGDNSSHRPDDAQNRDDEIRRLFDSRTPAPQIAKQFGISRQHVYKILKKAKEAIAVSPELKFA</sequence>
<dbReference type="Gene3D" id="1.10.10.60">
    <property type="entry name" value="Homeodomain-like"/>
    <property type="match status" value="1"/>
</dbReference>
<keyword evidence="2" id="KW-0812">Transmembrane</keyword>
<dbReference type="InterPro" id="IPR006120">
    <property type="entry name" value="Resolvase_HTH_dom"/>
</dbReference>
<keyword evidence="2" id="KW-1133">Transmembrane helix</keyword>
<accession>M3FPG9</accession>
<feature type="compositionally biased region" description="Basic and acidic residues" evidence="1">
    <location>
        <begin position="280"/>
        <end position="291"/>
    </location>
</feature>
<keyword evidence="2" id="KW-0472">Membrane</keyword>
<feature type="region of interest" description="Disordered" evidence="1">
    <location>
        <begin position="223"/>
        <end position="291"/>
    </location>
</feature>
<evidence type="ECO:0000313" key="5">
    <source>
        <dbReference type="Proteomes" id="UP000011770"/>
    </source>
</evidence>
<feature type="transmembrane region" description="Helical" evidence="2">
    <location>
        <begin position="29"/>
        <end position="50"/>
    </location>
</feature>
<evidence type="ECO:0000259" key="3">
    <source>
        <dbReference type="Pfam" id="PF02796"/>
    </source>
</evidence>
<dbReference type="GO" id="GO:0003677">
    <property type="term" value="F:DNA binding"/>
    <property type="evidence" value="ECO:0007669"/>
    <property type="project" value="InterPro"/>
</dbReference>
<evidence type="ECO:0000256" key="1">
    <source>
        <dbReference type="SAM" id="MobiDB-lite"/>
    </source>
</evidence>
<proteinExistence type="predicted"/>
<gene>
    <name evidence="4" type="ORF">LEP1GSC188_3400</name>
</gene>
<dbReference type="Pfam" id="PF02796">
    <property type="entry name" value="HTH_7"/>
    <property type="match status" value="1"/>
</dbReference>
<dbReference type="Proteomes" id="UP000011770">
    <property type="component" value="Unassembled WGS sequence"/>
</dbReference>